<dbReference type="PANTHER" id="PTHR47331:SF5">
    <property type="entry name" value="RIBONUCLEASE H"/>
    <property type="match status" value="1"/>
</dbReference>
<sequence>MHKIAITVDIEKMYRQIALHDSDFQRIVWRNSPFEPIQDFRLTRIACGTASAPYLAIKSLQQLALNELNNFPLASKAALKDFYVDDLMSGANPLSEALELQNKLTQMLSSAGLVLRK</sequence>
<dbReference type="PANTHER" id="PTHR47331">
    <property type="entry name" value="PHD-TYPE DOMAIN-CONTAINING PROTEIN"/>
    <property type="match status" value="1"/>
</dbReference>
<dbReference type="AlphaFoldDB" id="A0A8X6LKH4"/>
<reference evidence="1" key="1">
    <citation type="submission" date="2020-07" db="EMBL/GenBank/DDBJ databases">
        <title>Multicomponent nature underlies the extraordinary mechanical properties of spider dragline silk.</title>
        <authorList>
            <person name="Kono N."/>
            <person name="Nakamura H."/>
            <person name="Mori M."/>
            <person name="Yoshida Y."/>
            <person name="Ohtoshi R."/>
            <person name="Malay A.D."/>
            <person name="Moran D.A.P."/>
            <person name="Tomita M."/>
            <person name="Numata K."/>
            <person name="Arakawa K."/>
        </authorList>
    </citation>
    <scope>NUCLEOTIDE SEQUENCE</scope>
</reference>
<keyword evidence="2" id="KW-1185">Reference proteome</keyword>
<name>A0A8X6LKH4_TRICU</name>
<dbReference type="Proteomes" id="UP000887116">
    <property type="component" value="Unassembled WGS sequence"/>
</dbReference>
<dbReference type="GO" id="GO:0071897">
    <property type="term" value="P:DNA biosynthetic process"/>
    <property type="evidence" value="ECO:0007669"/>
    <property type="project" value="UniProtKB-ARBA"/>
</dbReference>
<dbReference type="Gene3D" id="3.30.70.270">
    <property type="match status" value="1"/>
</dbReference>
<organism evidence="1 2">
    <name type="scientific">Trichonephila clavata</name>
    <name type="common">Joro spider</name>
    <name type="synonym">Nephila clavata</name>
    <dbReference type="NCBI Taxonomy" id="2740835"/>
    <lineage>
        <taxon>Eukaryota</taxon>
        <taxon>Metazoa</taxon>
        <taxon>Ecdysozoa</taxon>
        <taxon>Arthropoda</taxon>
        <taxon>Chelicerata</taxon>
        <taxon>Arachnida</taxon>
        <taxon>Araneae</taxon>
        <taxon>Araneomorphae</taxon>
        <taxon>Entelegynae</taxon>
        <taxon>Araneoidea</taxon>
        <taxon>Nephilidae</taxon>
        <taxon>Trichonephila</taxon>
    </lineage>
</organism>
<proteinExistence type="predicted"/>
<dbReference type="InterPro" id="IPR043128">
    <property type="entry name" value="Rev_trsase/Diguanyl_cyclase"/>
</dbReference>
<protein>
    <submittedName>
        <fullName evidence="1">Transposon Tf2-9 polyprotein</fullName>
    </submittedName>
</protein>
<dbReference type="OrthoDB" id="6429879at2759"/>
<evidence type="ECO:0000313" key="2">
    <source>
        <dbReference type="Proteomes" id="UP000887116"/>
    </source>
</evidence>
<comment type="caution">
    <text evidence="1">The sequence shown here is derived from an EMBL/GenBank/DDBJ whole genome shotgun (WGS) entry which is preliminary data.</text>
</comment>
<dbReference type="EMBL" id="BMAO01026689">
    <property type="protein sequence ID" value="GFR11652.1"/>
    <property type="molecule type" value="Genomic_DNA"/>
</dbReference>
<gene>
    <name evidence="1" type="primary">Fcan01_15639</name>
    <name evidence="1" type="ORF">TNCT_126941</name>
</gene>
<accession>A0A8X6LKH4</accession>
<evidence type="ECO:0000313" key="1">
    <source>
        <dbReference type="EMBL" id="GFR11652.1"/>
    </source>
</evidence>
<dbReference type="SUPFAM" id="SSF56672">
    <property type="entry name" value="DNA/RNA polymerases"/>
    <property type="match status" value="1"/>
</dbReference>
<dbReference type="InterPro" id="IPR043502">
    <property type="entry name" value="DNA/RNA_pol_sf"/>
</dbReference>
<dbReference type="Gene3D" id="3.10.10.10">
    <property type="entry name" value="HIV Type 1 Reverse Transcriptase, subunit A, domain 1"/>
    <property type="match status" value="1"/>
</dbReference>